<dbReference type="EMBL" id="JAKZGS010000008">
    <property type="protein sequence ID" value="MCH7398633.1"/>
    <property type="molecule type" value="Genomic_DNA"/>
</dbReference>
<dbReference type="RefSeq" id="WP_241275144.1">
    <property type="nucleotide sequence ID" value="NZ_JAKZGS010000008.1"/>
</dbReference>
<gene>
    <name evidence="1" type="ORF">MM236_11560</name>
</gene>
<organism evidence="1 2">
    <name type="scientific">Belliella calami</name>
    <dbReference type="NCBI Taxonomy" id="2923436"/>
    <lineage>
        <taxon>Bacteria</taxon>
        <taxon>Pseudomonadati</taxon>
        <taxon>Bacteroidota</taxon>
        <taxon>Cytophagia</taxon>
        <taxon>Cytophagales</taxon>
        <taxon>Cyclobacteriaceae</taxon>
        <taxon>Belliella</taxon>
    </lineage>
</organism>
<accession>A0ABS9UQW1</accession>
<proteinExistence type="predicted"/>
<dbReference type="Proteomes" id="UP001165488">
    <property type="component" value="Unassembled WGS sequence"/>
</dbReference>
<name>A0ABS9UQW1_9BACT</name>
<evidence type="ECO:0000313" key="2">
    <source>
        <dbReference type="Proteomes" id="UP001165488"/>
    </source>
</evidence>
<reference evidence="1" key="1">
    <citation type="submission" date="2022-03" db="EMBL/GenBank/DDBJ databases">
        <title>De novo assembled genomes of Belliella spp. (Cyclobacteriaceae) strains.</title>
        <authorList>
            <person name="Szabo A."/>
            <person name="Korponai K."/>
            <person name="Felfoldi T."/>
        </authorList>
    </citation>
    <scope>NUCLEOTIDE SEQUENCE</scope>
    <source>
        <strain evidence="1">DSM 107340</strain>
    </source>
</reference>
<dbReference type="Gene3D" id="3.40.50.2000">
    <property type="entry name" value="Glycogen Phosphorylase B"/>
    <property type="match status" value="1"/>
</dbReference>
<comment type="caution">
    <text evidence="1">The sequence shown here is derived from an EMBL/GenBank/DDBJ whole genome shotgun (WGS) entry which is preliminary data.</text>
</comment>
<evidence type="ECO:0000313" key="1">
    <source>
        <dbReference type="EMBL" id="MCH7398633.1"/>
    </source>
</evidence>
<keyword evidence="2" id="KW-1185">Reference proteome</keyword>
<dbReference type="SUPFAM" id="SSF53756">
    <property type="entry name" value="UDP-Glycosyltransferase/glycogen phosphorylase"/>
    <property type="match status" value="1"/>
</dbReference>
<protein>
    <submittedName>
        <fullName evidence="1">Uncharacterized protein</fullName>
    </submittedName>
</protein>
<sequence length="342" mass="40501">MKVAIVTRPQNGSPKILANCLQTMLSKLGHDSDTFKNIASFRRLSNFKEVDFKYGRFLWNIHKLFHKIEDQLFFSKLSKFDVIVFSETIPTMFMRNQYNIEKIKKITKKKPLLLYEVYYIGNAPTVIQYLKENNDNNEEIFDWHFSVSSTTEIKQLPQKPWSQIGLYLEGANLKPVKKEKLLAVIDFEREDFIETREMQIRVLNELQIPYICLEGKYEIEEIRNIYRKSTFYFMQSNESFGLPIAECLSCGSLIFTEDNSWPMAWRLDERPTIHGPGILPECFVEYKNEEKLKEKLKEIIENYDLNKTPFNVFDVFYKNYPTFYSGNLKALDESIKIISRRN</sequence>